<evidence type="ECO:0000256" key="2">
    <source>
        <dbReference type="SAM" id="Phobius"/>
    </source>
</evidence>
<keyword evidence="2" id="KW-0812">Transmembrane</keyword>
<evidence type="ECO:0000313" key="3">
    <source>
        <dbReference type="EMBL" id="KAE9393555.1"/>
    </source>
</evidence>
<feature type="transmembrane region" description="Helical" evidence="2">
    <location>
        <begin position="105"/>
        <end position="123"/>
    </location>
</feature>
<keyword evidence="2" id="KW-0472">Membrane</keyword>
<reference evidence="3" key="1">
    <citation type="journal article" date="2019" name="Environ. Microbiol.">
        <title>Fungal ecological strategies reflected in gene transcription - a case study of two litter decomposers.</title>
        <authorList>
            <person name="Barbi F."/>
            <person name="Kohler A."/>
            <person name="Barry K."/>
            <person name="Baskaran P."/>
            <person name="Daum C."/>
            <person name="Fauchery L."/>
            <person name="Ihrmark K."/>
            <person name="Kuo A."/>
            <person name="LaButti K."/>
            <person name="Lipzen A."/>
            <person name="Morin E."/>
            <person name="Grigoriev I.V."/>
            <person name="Henrissat B."/>
            <person name="Lindahl B."/>
            <person name="Martin F."/>
        </authorList>
    </citation>
    <scope>NUCLEOTIDE SEQUENCE</scope>
    <source>
        <strain evidence="3">JB14</strain>
    </source>
</reference>
<feature type="transmembrane region" description="Helical" evidence="2">
    <location>
        <begin position="129"/>
        <end position="148"/>
    </location>
</feature>
<dbReference type="EMBL" id="ML769569">
    <property type="protein sequence ID" value="KAE9393555.1"/>
    <property type="molecule type" value="Genomic_DNA"/>
</dbReference>
<protein>
    <submittedName>
        <fullName evidence="3">Uncharacterized protein</fullName>
    </submittedName>
</protein>
<feature type="transmembrane region" description="Helical" evidence="2">
    <location>
        <begin position="168"/>
        <end position="189"/>
    </location>
</feature>
<feature type="compositionally biased region" description="Polar residues" evidence="1">
    <location>
        <begin position="1"/>
        <end position="12"/>
    </location>
</feature>
<feature type="compositionally biased region" description="Polar residues" evidence="1">
    <location>
        <begin position="32"/>
        <end position="43"/>
    </location>
</feature>
<dbReference type="OrthoDB" id="2974723at2759"/>
<gene>
    <name evidence="3" type="ORF">BT96DRAFT_943816</name>
</gene>
<accession>A0A6A4H8N0</accession>
<organism evidence="3 4">
    <name type="scientific">Gymnopus androsaceus JB14</name>
    <dbReference type="NCBI Taxonomy" id="1447944"/>
    <lineage>
        <taxon>Eukaryota</taxon>
        <taxon>Fungi</taxon>
        <taxon>Dikarya</taxon>
        <taxon>Basidiomycota</taxon>
        <taxon>Agaricomycotina</taxon>
        <taxon>Agaricomycetes</taxon>
        <taxon>Agaricomycetidae</taxon>
        <taxon>Agaricales</taxon>
        <taxon>Marasmiineae</taxon>
        <taxon>Omphalotaceae</taxon>
        <taxon>Gymnopus</taxon>
    </lineage>
</organism>
<keyword evidence="4" id="KW-1185">Reference proteome</keyword>
<sequence>MAKTNRYQTLSEQEAPVINSVAEPEKTKELSQDTLSQDTQLDNSVHPEGGENLKDLETEQQRIEEILDQFQPEATSLSSVDRLRGITSVIVVGLKLRKRAFQVGVLSYVLLNGRLLWRMWIILESEPPINRIGFFSVAIAVFGLLQYYRPRPSLQRRRADNALYLSPAVVETTILLGTFISAFLLWWIVSIIKDMVSVFMVSIFVYAGGGV</sequence>
<dbReference type="AlphaFoldDB" id="A0A6A4H8N0"/>
<proteinExistence type="predicted"/>
<feature type="region of interest" description="Disordered" evidence="1">
    <location>
        <begin position="1"/>
        <end position="52"/>
    </location>
</feature>
<evidence type="ECO:0000313" key="4">
    <source>
        <dbReference type="Proteomes" id="UP000799118"/>
    </source>
</evidence>
<keyword evidence="2" id="KW-1133">Transmembrane helix</keyword>
<evidence type="ECO:0000256" key="1">
    <source>
        <dbReference type="SAM" id="MobiDB-lite"/>
    </source>
</evidence>
<name>A0A6A4H8N0_9AGAR</name>
<dbReference type="Proteomes" id="UP000799118">
    <property type="component" value="Unassembled WGS sequence"/>
</dbReference>